<reference evidence="4 5" key="1">
    <citation type="journal article" date="2018" name="Cell">
        <title>The Chara Genome: Secondary Complexity and Implications for Plant Terrestrialization.</title>
        <authorList>
            <person name="Nishiyama T."/>
            <person name="Sakayama H."/>
            <person name="Vries J.D."/>
            <person name="Buschmann H."/>
            <person name="Saint-Marcoux D."/>
            <person name="Ullrich K.K."/>
            <person name="Haas F.B."/>
            <person name="Vanderstraeten L."/>
            <person name="Becker D."/>
            <person name="Lang D."/>
            <person name="Vosolsobe S."/>
            <person name="Rombauts S."/>
            <person name="Wilhelmsson P.K.I."/>
            <person name="Janitza P."/>
            <person name="Kern R."/>
            <person name="Heyl A."/>
            <person name="Rumpler F."/>
            <person name="Villalobos L.I.A.C."/>
            <person name="Clay J.M."/>
            <person name="Skokan R."/>
            <person name="Toyoda A."/>
            <person name="Suzuki Y."/>
            <person name="Kagoshima H."/>
            <person name="Schijlen E."/>
            <person name="Tajeshwar N."/>
            <person name="Catarino B."/>
            <person name="Hetherington A.J."/>
            <person name="Saltykova A."/>
            <person name="Bonnot C."/>
            <person name="Breuninger H."/>
            <person name="Symeonidi A."/>
            <person name="Radhakrishnan G.V."/>
            <person name="Van Nieuwerburgh F."/>
            <person name="Deforce D."/>
            <person name="Chang C."/>
            <person name="Karol K.G."/>
            <person name="Hedrich R."/>
            <person name="Ulvskov P."/>
            <person name="Glockner G."/>
            <person name="Delwiche C.F."/>
            <person name="Petrasek J."/>
            <person name="Van de Peer Y."/>
            <person name="Friml J."/>
            <person name="Beilby M."/>
            <person name="Dolan L."/>
            <person name="Kohara Y."/>
            <person name="Sugano S."/>
            <person name="Fujiyama A."/>
            <person name="Delaux P.-M."/>
            <person name="Quint M."/>
            <person name="TheiBen G."/>
            <person name="Hagemann M."/>
            <person name="Harholt J."/>
            <person name="Dunand C."/>
            <person name="Zachgo S."/>
            <person name="Langdale J."/>
            <person name="Maumus F."/>
            <person name="Straeten D.V.D."/>
            <person name="Gould S.B."/>
            <person name="Rensing S.A."/>
        </authorList>
    </citation>
    <scope>NUCLEOTIDE SEQUENCE [LARGE SCALE GENOMIC DNA]</scope>
    <source>
        <strain evidence="4 5">S276</strain>
    </source>
</reference>
<gene>
    <name evidence="4" type="ORF">CBR_g23117</name>
</gene>
<dbReference type="Gene3D" id="3.30.420.10">
    <property type="entry name" value="Ribonuclease H-like superfamily/Ribonuclease H"/>
    <property type="match status" value="1"/>
</dbReference>
<dbReference type="SUPFAM" id="SSF54160">
    <property type="entry name" value="Chromo domain-like"/>
    <property type="match status" value="1"/>
</dbReference>
<sequence>MNVSAREVAGIVFDRVVRYHGLPLSIISDHDPRFTRRFWRRLHEVYDTQLCFSSSYLPQTDGQTEITNRTLGDILRKIVRDDQQWDLHLAPAEIAYNHAVSPTTGMSPYYCDLSYHPHVPADFLRPSQMHPDTSCPALDDWVAHMTSITKTAHEHMAARANRSRMDHPFKVGDDVLVDARHLQLDSEADTLRKFRRRFFGPCCILQVVGSDTASSPVSFRVKLPDYLRQTRVHDVYHVSLLRPYRRLSERFARRPYERPPPIMVDSHEEFLVSDIIGRRVTDNNPRHVEYLVRWKGYPDEEATWKPLEHLQHACMLVRAYDLAYRNVEGINGHWQACHEGMLKHLQEQLKKHFTIKGTRGKNVGKGSKYWRCNYYDLRLAGTATRLRVHFLDMCNLDNVIVPLSVEERVRREAEMLDGKCLAHMLMQIEAGGAGPSNMPTASSHALEFPSSQADGADITGETATPQTTGGTALGSKPSSGRPLRQIPVGTMFWKSVCVEGKEKDSATYFRVLDDVIKEIGADAVVGVVMDNARVCVKAGKMVDPAYPTIFSVGCTVHALDLALEDMYKEMPWMAQVVDAGNKVGRFFSNVDKARASFHHYSPKTKMKRPTVTRFATNFEMLQSLKGLRKALDHCVCNKGWVDKMVRNDQLVAFHDVTTIVLDKGGFWRNLQKVLDVMQPVVELLCLVDGQGATISKVYFKMDQVVQNLHALESLSVEEHKAVKRILMGRWAFLTYELHCVAAFLDPEHRMHNAQRDSEVRVGFNIWLYL</sequence>
<feature type="region of interest" description="Disordered" evidence="1">
    <location>
        <begin position="452"/>
        <end position="481"/>
    </location>
</feature>
<dbReference type="Gramene" id="GBG76903">
    <property type="protein sequence ID" value="GBG76903"/>
    <property type="gene ID" value="CBR_g23117"/>
</dbReference>
<dbReference type="SUPFAM" id="SSF53098">
    <property type="entry name" value="Ribonuclease H-like"/>
    <property type="match status" value="2"/>
</dbReference>
<comment type="caution">
    <text evidence="4">The sequence shown here is derived from an EMBL/GenBank/DDBJ whole genome shotgun (WGS) entry which is preliminary data.</text>
</comment>
<dbReference type="InterPro" id="IPR056924">
    <property type="entry name" value="SH3_Tf2-1"/>
</dbReference>
<dbReference type="Proteomes" id="UP000265515">
    <property type="component" value="Unassembled WGS sequence"/>
</dbReference>
<dbReference type="InterPro" id="IPR023780">
    <property type="entry name" value="Chromo_domain"/>
</dbReference>
<dbReference type="Gene3D" id="2.40.50.40">
    <property type="match status" value="1"/>
</dbReference>
<dbReference type="InterPro" id="IPR036397">
    <property type="entry name" value="RNaseH_sf"/>
</dbReference>
<dbReference type="Pfam" id="PF00385">
    <property type="entry name" value="Chromo"/>
    <property type="match status" value="1"/>
</dbReference>
<keyword evidence="5" id="KW-1185">Reference proteome</keyword>
<dbReference type="SMART" id="SM00298">
    <property type="entry name" value="CHROMO"/>
    <property type="match status" value="1"/>
</dbReference>
<evidence type="ECO:0000256" key="1">
    <source>
        <dbReference type="SAM" id="MobiDB-lite"/>
    </source>
</evidence>
<dbReference type="CDD" id="cd00024">
    <property type="entry name" value="CD_CSD"/>
    <property type="match status" value="1"/>
</dbReference>
<dbReference type="GO" id="GO:0015074">
    <property type="term" value="P:DNA integration"/>
    <property type="evidence" value="ECO:0007669"/>
    <property type="project" value="InterPro"/>
</dbReference>
<dbReference type="GO" id="GO:0003676">
    <property type="term" value="F:nucleic acid binding"/>
    <property type="evidence" value="ECO:0007669"/>
    <property type="project" value="InterPro"/>
</dbReference>
<proteinExistence type="predicted"/>
<organism evidence="4 5">
    <name type="scientific">Chara braunii</name>
    <name type="common">Braun's stonewort</name>
    <dbReference type="NCBI Taxonomy" id="69332"/>
    <lineage>
        <taxon>Eukaryota</taxon>
        <taxon>Viridiplantae</taxon>
        <taxon>Streptophyta</taxon>
        <taxon>Charophyceae</taxon>
        <taxon>Charales</taxon>
        <taxon>Characeae</taxon>
        <taxon>Chara</taxon>
    </lineage>
</organism>
<dbReference type="InterPro" id="IPR000953">
    <property type="entry name" value="Chromo/chromo_shadow_dom"/>
</dbReference>
<protein>
    <recommendedName>
        <fullName evidence="6">Integrase catalytic domain-containing protein</fullName>
    </recommendedName>
</protein>
<dbReference type="InterPro" id="IPR012337">
    <property type="entry name" value="RNaseH-like_sf"/>
</dbReference>
<evidence type="ECO:0000313" key="4">
    <source>
        <dbReference type="EMBL" id="GBG76903.1"/>
    </source>
</evidence>
<dbReference type="PANTHER" id="PTHR37984">
    <property type="entry name" value="PROTEIN CBG26694"/>
    <property type="match status" value="1"/>
</dbReference>
<feature type="domain" description="Integrase catalytic" evidence="3">
    <location>
        <begin position="1"/>
        <end position="116"/>
    </location>
</feature>
<dbReference type="AlphaFoldDB" id="A0A388L3X2"/>
<dbReference type="InterPro" id="IPR001584">
    <property type="entry name" value="Integrase_cat-core"/>
</dbReference>
<evidence type="ECO:0000259" key="3">
    <source>
        <dbReference type="PROSITE" id="PS50994"/>
    </source>
</evidence>
<dbReference type="PROSITE" id="PS50994">
    <property type="entry name" value="INTEGRASE"/>
    <property type="match status" value="1"/>
</dbReference>
<evidence type="ECO:0000259" key="2">
    <source>
        <dbReference type="PROSITE" id="PS50013"/>
    </source>
</evidence>
<feature type="domain" description="Chromo" evidence="2">
    <location>
        <begin position="270"/>
        <end position="320"/>
    </location>
</feature>
<dbReference type="Pfam" id="PF04937">
    <property type="entry name" value="DUF659"/>
    <property type="match status" value="1"/>
</dbReference>
<evidence type="ECO:0000313" key="5">
    <source>
        <dbReference type="Proteomes" id="UP000265515"/>
    </source>
</evidence>
<feature type="compositionally biased region" description="Polar residues" evidence="1">
    <location>
        <begin position="461"/>
        <end position="470"/>
    </location>
</feature>
<dbReference type="PANTHER" id="PTHR37984:SF5">
    <property type="entry name" value="PROTEIN NYNRIN-LIKE"/>
    <property type="match status" value="1"/>
</dbReference>
<name>A0A388L3X2_CHABU</name>
<dbReference type="InterPro" id="IPR007021">
    <property type="entry name" value="DUF659"/>
</dbReference>
<dbReference type="InterPro" id="IPR016197">
    <property type="entry name" value="Chromo-like_dom_sf"/>
</dbReference>
<dbReference type="InterPro" id="IPR050951">
    <property type="entry name" value="Retrovirus_Pol_polyprotein"/>
</dbReference>
<dbReference type="EMBL" id="BFEA01000255">
    <property type="protein sequence ID" value="GBG76903.1"/>
    <property type="molecule type" value="Genomic_DNA"/>
</dbReference>
<accession>A0A388L3X2</accession>
<dbReference type="Pfam" id="PF24626">
    <property type="entry name" value="SH3_Tf2-1"/>
    <property type="match status" value="1"/>
</dbReference>
<dbReference type="PROSITE" id="PS50013">
    <property type="entry name" value="CHROMO_2"/>
    <property type="match status" value="1"/>
</dbReference>
<evidence type="ECO:0008006" key="6">
    <source>
        <dbReference type="Google" id="ProtNLM"/>
    </source>
</evidence>